<accession>A0A9E7N910</accession>
<sequence>MSDDPSSETVVVRTYVPRYQKENWTAHADELDMSQSEYVRSMVQAGRKGFESPTEQPRSPDATPGGSGLETQVLELLRSGTYSWEELLEAVSDDIESQLDETLERLQATNQVRYSGRHGGYTLSGDIDGN</sequence>
<proteinExistence type="predicted"/>
<dbReference type="EMBL" id="CP100355">
    <property type="protein sequence ID" value="UTF53076.1"/>
    <property type="molecule type" value="Genomic_DNA"/>
</dbReference>
<protein>
    <submittedName>
        <fullName evidence="2">DUF5805 domain-containing protein</fullName>
    </submittedName>
</protein>
<keyword evidence="3" id="KW-1185">Reference proteome</keyword>
<evidence type="ECO:0000313" key="3">
    <source>
        <dbReference type="Proteomes" id="UP001056855"/>
    </source>
</evidence>
<dbReference type="Proteomes" id="UP001056855">
    <property type="component" value="Chromosome"/>
</dbReference>
<organism evidence="2 3">
    <name type="scientific">Natronosalvus rutilus</name>
    <dbReference type="NCBI Taxonomy" id="2953753"/>
    <lineage>
        <taxon>Archaea</taxon>
        <taxon>Methanobacteriati</taxon>
        <taxon>Methanobacteriota</taxon>
        <taxon>Stenosarchaea group</taxon>
        <taxon>Halobacteria</taxon>
        <taxon>Halobacteriales</taxon>
        <taxon>Natrialbaceae</taxon>
        <taxon>Natronosalvus</taxon>
    </lineage>
</organism>
<reference evidence="2" key="1">
    <citation type="submission" date="2022-06" db="EMBL/GenBank/DDBJ databases">
        <title>Diverse halophilic archaea isolated from saline environments.</title>
        <authorList>
            <person name="Cui H.-L."/>
        </authorList>
    </citation>
    <scope>NUCLEOTIDE SEQUENCE</scope>
    <source>
        <strain evidence="2">WLHS1</strain>
    </source>
</reference>
<evidence type="ECO:0000256" key="1">
    <source>
        <dbReference type="SAM" id="MobiDB-lite"/>
    </source>
</evidence>
<dbReference type="KEGG" id="sawl:NGM29_15040"/>
<dbReference type="AlphaFoldDB" id="A0A9E7N910"/>
<dbReference type="RefSeq" id="WP_254157214.1">
    <property type="nucleotide sequence ID" value="NZ_CP100355.1"/>
</dbReference>
<dbReference type="Pfam" id="PF19121">
    <property type="entry name" value="DUF5805"/>
    <property type="match status" value="1"/>
</dbReference>
<evidence type="ECO:0000313" key="2">
    <source>
        <dbReference type="EMBL" id="UTF53076.1"/>
    </source>
</evidence>
<dbReference type="InterPro" id="IPR043828">
    <property type="entry name" value="DUF5805"/>
</dbReference>
<name>A0A9E7N910_9EURY</name>
<feature type="region of interest" description="Disordered" evidence="1">
    <location>
        <begin position="42"/>
        <end position="70"/>
    </location>
</feature>
<dbReference type="GeneID" id="73291388"/>
<gene>
    <name evidence="2" type="ORF">NGM29_15040</name>
</gene>